<evidence type="ECO:0000256" key="1">
    <source>
        <dbReference type="SAM" id="Coils"/>
    </source>
</evidence>
<evidence type="ECO:0000313" key="2">
    <source>
        <dbReference type="EMBL" id="QGQ22372.1"/>
    </source>
</evidence>
<protein>
    <submittedName>
        <fullName evidence="2">Uncharacterized protein</fullName>
    </submittedName>
</protein>
<dbReference type="AlphaFoldDB" id="A0A6I6A9W5"/>
<dbReference type="EMBL" id="CP043930">
    <property type="protein sequence ID" value="QGQ22372.1"/>
    <property type="molecule type" value="Genomic_DNA"/>
</dbReference>
<dbReference type="RefSeq" id="WP_155363453.1">
    <property type="nucleotide sequence ID" value="NZ_CP043930.1"/>
</dbReference>
<keyword evidence="1" id="KW-0175">Coiled coil</keyword>
<proteinExistence type="predicted"/>
<evidence type="ECO:0000313" key="3">
    <source>
        <dbReference type="Proteomes" id="UP000427281"/>
    </source>
</evidence>
<name>A0A6I6A9W5_9PLAN</name>
<keyword evidence="3" id="KW-1185">Reference proteome</keyword>
<accession>A0A6I6A9W5</accession>
<dbReference type="KEGG" id="gim:F1728_06650"/>
<gene>
    <name evidence="2" type="ORF">F1728_06650</name>
</gene>
<reference evidence="2 3" key="1">
    <citation type="submission" date="2019-09" db="EMBL/GenBank/DDBJ databases">
        <title>Gimesia benthica sp. nov., a novel bacterium isolated from deep-sea water of the Northwest Indian Ocean.</title>
        <authorList>
            <person name="Dai X."/>
        </authorList>
    </citation>
    <scope>NUCLEOTIDE SEQUENCE [LARGE SCALE GENOMIC DNA]</scope>
    <source>
        <strain evidence="2 3">E7</strain>
    </source>
</reference>
<feature type="coiled-coil region" evidence="1">
    <location>
        <begin position="47"/>
        <end position="81"/>
    </location>
</feature>
<sequence>MNDDEFNKAKTHYSIPDGKVKNEALIAVRADTIKRNLDSAIERRAKIGKAQDRIQAEKDKLKAEQERLKREEEKRMEMERVIRAQLPFASLEDIADYPERYVGLTYQFDVWIQGSDIHRYKSKNYAGEYIIDGYLLSIKSAKRDPHKADPIGNGNILMSDRLNPYIASNDVARGLKDKLSISSYHKMRITFTVNVVNANPSSFGSPQYAFLAEITKLELPK</sequence>
<organism evidence="2 3">
    <name type="scientific">Gimesia benthica</name>
    <dbReference type="NCBI Taxonomy" id="2608982"/>
    <lineage>
        <taxon>Bacteria</taxon>
        <taxon>Pseudomonadati</taxon>
        <taxon>Planctomycetota</taxon>
        <taxon>Planctomycetia</taxon>
        <taxon>Planctomycetales</taxon>
        <taxon>Planctomycetaceae</taxon>
        <taxon>Gimesia</taxon>
    </lineage>
</organism>
<dbReference type="Proteomes" id="UP000427281">
    <property type="component" value="Chromosome"/>
</dbReference>